<gene>
    <name evidence="2" type="ORF">SAMN04489868_10789</name>
</gene>
<reference evidence="2 3" key="1">
    <citation type="submission" date="2016-10" db="EMBL/GenBank/DDBJ databases">
        <authorList>
            <person name="de Groot N.N."/>
        </authorList>
    </citation>
    <scope>NUCLEOTIDE SEQUENCE [LARGE SCALE GENOMIC DNA]</scope>
    <source>
        <strain evidence="2 3">DSM 27630</strain>
    </source>
</reference>
<dbReference type="OrthoDB" id="652307at2"/>
<keyword evidence="3" id="KW-1185">Reference proteome</keyword>
<organism evidence="2 3">
    <name type="scientific">Pisciglobus halotolerans</name>
    <dbReference type="NCBI Taxonomy" id="745365"/>
    <lineage>
        <taxon>Bacteria</taxon>
        <taxon>Bacillati</taxon>
        <taxon>Bacillota</taxon>
        <taxon>Bacilli</taxon>
        <taxon>Lactobacillales</taxon>
        <taxon>Carnobacteriaceae</taxon>
    </lineage>
</organism>
<proteinExistence type="inferred from homology"/>
<dbReference type="Proteomes" id="UP000198668">
    <property type="component" value="Unassembled WGS sequence"/>
</dbReference>
<dbReference type="SUPFAM" id="SSF54518">
    <property type="entry name" value="Tubby C-terminal domain-like"/>
    <property type="match status" value="1"/>
</dbReference>
<accession>A0A1I3BLR9</accession>
<name>A0A1I3BLR9_9LACT</name>
<dbReference type="InterPro" id="IPR007612">
    <property type="entry name" value="LOR"/>
</dbReference>
<dbReference type="InterPro" id="IPR025659">
    <property type="entry name" value="Tubby-like_C"/>
</dbReference>
<dbReference type="Pfam" id="PF04525">
    <property type="entry name" value="LOR"/>
    <property type="match status" value="1"/>
</dbReference>
<sequence length="160" mass="18407">MKLYIKAKRFAWHDTLLVRDEEDDVLFEIKSELISMGNKINISNPLNEKVVTIEENKLSKHPKYTISDEHEKLATVKKDKSWIGSDYEIGISKWRLSGDVEGNDYHIKNNFKTIATLKKKKLSMGETFILEVKDGIHPKLPLGIVAAVWAIQKEIEEAEK</sequence>
<comment type="similarity">
    <text evidence="1">Belongs to the LOR family.</text>
</comment>
<evidence type="ECO:0000313" key="3">
    <source>
        <dbReference type="Proteomes" id="UP000198668"/>
    </source>
</evidence>
<evidence type="ECO:0000313" key="2">
    <source>
        <dbReference type="EMBL" id="SFH63110.1"/>
    </source>
</evidence>
<dbReference type="Gene3D" id="2.40.160.200">
    <property type="entry name" value="LURP1-related"/>
    <property type="match status" value="1"/>
</dbReference>
<protein>
    <submittedName>
        <fullName evidence="2">Uncharacterized protein YxjI</fullName>
    </submittedName>
</protein>
<dbReference type="AlphaFoldDB" id="A0A1I3BLR9"/>
<evidence type="ECO:0000256" key="1">
    <source>
        <dbReference type="ARBA" id="ARBA00005437"/>
    </source>
</evidence>
<dbReference type="EMBL" id="FOQE01000007">
    <property type="protein sequence ID" value="SFH63110.1"/>
    <property type="molecule type" value="Genomic_DNA"/>
</dbReference>
<dbReference type="InterPro" id="IPR038595">
    <property type="entry name" value="LOR_sf"/>
</dbReference>
<dbReference type="RefSeq" id="WP_092091664.1">
    <property type="nucleotide sequence ID" value="NZ_FOQE01000007.1"/>
</dbReference>